<comment type="subcellular location">
    <subcellularLocation>
        <location evidence="1">Membrane</location>
        <topology evidence="1">Multi-pass membrane protein</topology>
    </subcellularLocation>
</comment>
<comment type="similarity">
    <text evidence="6">Belongs to the MIP/aquaporin (TC 1.A.8) family.</text>
</comment>
<dbReference type="GO" id="GO:0016020">
    <property type="term" value="C:membrane"/>
    <property type="evidence" value="ECO:0007669"/>
    <property type="project" value="UniProtKB-SubCell"/>
</dbReference>
<dbReference type="InterPro" id="IPR023271">
    <property type="entry name" value="Aquaporin-like"/>
</dbReference>
<evidence type="ECO:0000256" key="3">
    <source>
        <dbReference type="ARBA" id="ARBA00022692"/>
    </source>
</evidence>
<feature type="transmembrane region" description="Helical" evidence="7">
    <location>
        <begin position="107"/>
        <end position="130"/>
    </location>
</feature>
<proteinExistence type="inferred from homology"/>
<evidence type="ECO:0000256" key="2">
    <source>
        <dbReference type="ARBA" id="ARBA00022448"/>
    </source>
</evidence>
<dbReference type="PRINTS" id="PR00783">
    <property type="entry name" value="MINTRINSICP"/>
</dbReference>
<evidence type="ECO:0000256" key="4">
    <source>
        <dbReference type="ARBA" id="ARBA00022989"/>
    </source>
</evidence>
<dbReference type="RefSeq" id="WP_176907564.1">
    <property type="nucleotide sequence ID" value="NZ_JABKAU010000007.1"/>
</dbReference>
<accession>A0A7Y7PMN6</accession>
<keyword evidence="5 7" id="KW-0472">Membrane</keyword>
<protein>
    <submittedName>
        <fullName evidence="8">Aquaporin</fullName>
    </submittedName>
</protein>
<dbReference type="PROSITE" id="PS00221">
    <property type="entry name" value="MIP"/>
    <property type="match status" value="1"/>
</dbReference>
<evidence type="ECO:0000256" key="6">
    <source>
        <dbReference type="RuleBase" id="RU000477"/>
    </source>
</evidence>
<keyword evidence="2 6" id="KW-0813">Transport</keyword>
<dbReference type="Proteomes" id="UP000565521">
    <property type="component" value="Unassembled WGS sequence"/>
</dbReference>
<dbReference type="EMBL" id="JABKAU010000007">
    <property type="protein sequence ID" value="NVO30655.1"/>
    <property type="molecule type" value="Genomic_DNA"/>
</dbReference>
<organism evidence="8 9">
    <name type="scientific">Hymenobacter lapidiphilus</name>
    <dbReference type="NCBI Taxonomy" id="2608003"/>
    <lineage>
        <taxon>Bacteria</taxon>
        <taxon>Pseudomonadati</taxon>
        <taxon>Bacteroidota</taxon>
        <taxon>Cytophagia</taxon>
        <taxon>Cytophagales</taxon>
        <taxon>Hymenobacteraceae</taxon>
        <taxon>Hymenobacter</taxon>
    </lineage>
</organism>
<dbReference type="AlphaFoldDB" id="A0A7Y7PMN6"/>
<keyword evidence="9" id="KW-1185">Reference proteome</keyword>
<feature type="transmembrane region" description="Helical" evidence="7">
    <location>
        <begin position="180"/>
        <end position="199"/>
    </location>
</feature>
<evidence type="ECO:0000313" key="9">
    <source>
        <dbReference type="Proteomes" id="UP000565521"/>
    </source>
</evidence>
<keyword evidence="4 7" id="KW-1133">Transmembrane helix</keyword>
<evidence type="ECO:0000313" key="8">
    <source>
        <dbReference type="EMBL" id="NVO30655.1"/>
    </source>
</evidence>
<comment type="caution">
    <text evidence="8">The sequence shown here is derived from an EMBL/GenBank/DDBJ whole genome shotgun (WGS) entry which is preliminary data.</text>
</comment>
<dbReference type="PANTHER" id="PTHR45724:SF13">
    <property type="entry name" value="AQUAPORIN NIP1-1-RELATED"/>
    <property type="match status" value="1"/>
</dbReference>
<keyword evidence="3 6" id="KW-0812">Transmembrane</keyword>
<name>A0A7Y7PMN6_9BACT</name>
<dbReference type="Gene3D" id="1.20.1080.10">
    <property type="entry name" value="Glycerol uptake facilitator protein"/>
    <property type="match status" value="1"/>
</dbReference>
<feature type="transmembrane region" description="Helical" evidence="7">
    <location>
        <begin position="219"/>
        <end position="240"/>
    </location>
</feature>
<evidence type="ECO:0000256" key="7">
    <source>
        <dbReference type="SAM" id="Phobius"/>
    </source>
</evidence>
<evidence type="ECO:0000256" key="5">
    <source>
        <dbReference type="ARBA" id="ARBA00023136"/>
    </source>
</evidence>
<evidence type="ECO:0000256" key="1">
    <source>
        <dbReference type="ARBA" id="ARBA00004141"/>
    </source>
</evidence>
<dbReference type="GO" id="GO:0015267">
    <property type="term" value="F:channel activity"/>
    <property type="evidence" value="ECO:0007669"/>
    <property type="project" value="InterPro"/>
</dbReference>
<feature type="transmembrane region" description="Helical" evidence="7">
    <location>
        <begin position="58"/>
        <end position="77"/>
    </location>
</feature>
<dbReference type="SUPFAM" id="SSF81338">
    <property type="entry name" value="Aquaporin-like"/>
    <property type="match status" value="1"/>
</dbReference>
<dbReference type="InterPro" id="IPR022357">
    <property type="entry name" value="MIP_CS"/>
</dbReference>
<gene>
    <name evidence="8" type="ORF">HW554_05515</name>
</gene>
<sequence length="272" mass="29107">MRRPSFLAHLLVSAKRHWSNYLTEAAGLFLFLFMASLIATAVHYPGSWLARQLVGQPIVGRALIGLVAGLTVVVLVYSPWGKRSGAHLNPAVTLAFWQLGKIKAADACWYVLAQVAGALLAGQVLLALLGHYFTHPEVNYALTLPGPQGAAVAFGAEFGITFGMVAVLLLALHTKRLQNLAGWLLGALLAFYIIVETPYSGMSLNPARSLGSAVAAQNYTALWVYFAAPLLAVWLAAVLFQRLFRDSPLSGSILAGPATIPLSTEPPQHPVE</sequence>
<dbReference type="InterPro" id="IPR000425">
    <property type="entry name" value="MIP"/>
</dbReference>
<feature type="transmembrane region" description="Helical" evidence="7">
    <location>
        <begin position="150"/>
        <end position="173"/>
    </location>
</feature>
<dbReference type="PANTHER" id="PTHR45724">
    <property type="entry name" value="AQUAPORIN NIP2-1"/>
    <property type="match status" value="1"/>
</dbReference>
<reference evidence="8 9" key="1">
    <citation type="submission" date="2020-05" db="EMBL/GenBank/DDBJ databases">
        <title>Hymenobacter terrestris sp. nov. and Hymenobacter lapidiphilus sp. nov., isolated from regoliths in Antarctica.</title>
        <authorList>
            <person name="Sedlacek I."/>
            <person name="Pantucek R."/>
            <person name="Zeman M."/>
            <person name="Holochova P."/>
            <person name="Kralova S."/>
            <person name="Stankova E."/>
            <person name="Sedo O."/>
            <person name="Micenkova L."/>
            <person name="Svec P."/>
            <person name="Gupta V."/>
            <person name="Sood U."/>
            <person name="Korpole U.S."/>
            <person name="Lal R."/>
        </authorList>
    </citation>
    <scope>NUCLEOTIDE SEQUENCE [LARGE SCALE GENOMIC DNA]</scope>
    <source>
        <strain evidence="8 9">P5342</strain>
    </source>
</reference>
<dbReference type="Pfam" id="PF00230">
    <property type="entry name" value="MIP"/>
    <property type="match status" value="1"/>
</dbReference>
<dbReference type="InterPro" id="IPR034294">
    <property type="entry name" value="Aquaporin_transptr"/>
</dbReference>
<feature type="transmembrane region" description="Helical" evidence="7">
    <location>
        <begin position="21"/>
        <end position="46"/>
    </location>
</feature>